<accession>A0A8B8MFH8</accession>
<keyword evidence="2" id="KW-0539">Nucleus</keyword>
<protein>
    <submittedName>
        <fullName evidence="7">Cyclin-D-binding Myb-like transcription factor 1</fullName>
    </submittedName>
</protein>
<dbReference type="SMART" id="SM00717">
    <property type="entry name" value="SANT"/>
    <property type="match status" value="4"/>
</dbReference>
<feature type="domain" description="HTH myb-type" evidence="5">
    <location>
        <begin position="334"/>
        <end position="382"/>
    </location>
</feature>
<dbReference type="InterPro" id="IPR001005">
    <property type="entry name" value="SANT/Myb"/>
</dbReference>
<evidence type="ECO:0000313" key="6">
    <source>
        <dbReference type="Proteomes" id="UP000694853"/>
    </source>
</evidence>
<dbReference type="Pfam" id="PF13921">
    <property type="entry name" value="Myb_DNA-bind_6"/>
    <property type="match status" value="1"/>
</dbReference>
<dbReference type="CDD" id="cd00167">
    <property type="entry name" value="SANT"/>
    <property type="match status" value="2"/>
</dbReference>
<feature type="region of interest" description="Disordered" evidence="3">
    <location>
        <begin position="76"/>
        <end position="243"/>
    </location>
</feature>
<feature type="compositionally biased region" description="Basic residues" evidence="3">
    <location>
        <begin position="165"/>
        <end position="175"/>
    </location>
</feature>
<keyword evidence="6" id="KW-1185">Reference proteome</keyword>
<feature type="domain" description="Myb-like" evidence="4">
    <location>
        <begin position="379"/>
        <end position="448"/>
    </location>
</feature>
<dbReference type="PANTHER" id="PTHR47430">
    <property type="entry name" value="GB|AAC33480.1"/>
    <property type="match status" value="1"/>
</dbReference>
<evidence type="ECO:0000256" key="2">
    <source>
        <dbReference type="ARBA" id="ARBA00023242"/>
    </source>
</evidence>
<dbReference type="GO" id="GO:0005634">
    <property type="term" value="C:nucleus"/>
    <property type="evidence" value="ECO:0007669"/>
    <property type="project" value="UniProtKB-SubCell"/>
</dbReference>
<name>A0A8B8MFH8_ABRPR</name>
<reference evidence="6" key="1">
    <citation type="journal article" date="2019" name="Toxins">
        <title>Detection of Abrin-Like and Prepropulchellin-Like Toxin Genes and Transcripts Using Whole Genome Sequencing and Full-Length Transcript Sequencing of Abrus precatorius.</title>
        <authorList>
            <person name="Hovde B.T."/>
            <person name="Daligault H.E."/>
            <person name="Hanschen E.R."/>
            <person name="Kunde Y.A."/>
            <person name="Johnson M.B."/>
            <person name="Starkenburg S.R."/>
            <person name="Johnson S.L."/>
        </authorList>
    </citation>
    <scope>NUCLEOTIDE SEQUENCE [LARGE SCALE GENOMIC DNA]</scope>
</reference>
<feature type="compositionally biased region" description="Basic and acidic residues" evidence="3">
    <location>
        <begin position="32"/>
        <end position="47"/>
    </location>
</feature>
<sequence>MEEKTKKKRSKIDLSDLGSSFDLDSSKRKKKEPKEREKKHATDKILKSNESLEEDCTVEAADKQTCSVEGNVTLMCNEEEKSPENKSKKKKERKGVEVTNSNIADNQEVQVLDVNQESKMKKRKKIDYSLNGMQELIFSKPSKRSKMTEDNELEGNEGEDDDQGKKKKKKKKKKKLCEQSKRKEHGEFNSNEGDSPLTRVESRDDNAGFIDTDVDDQSKEMKIKKKVEADTAESTNPGSSKRKRVTFSDKVDVCCDGLVRGKRFTPKEDEKIKLAVYDYIESHGLGDEGLDMILHCQSHPEVKDCWKEIGAALPQRPMYSVYYRAHILFERDEKRKWTPEELEFLRKVQEQHGSDWKSVAEALGKHRFHVKDAWRRIKLTNTNKGRWTQEEYQKLFDLVNLDLRARASDGYRKSKHGMLRDNIGWEAIGDKLATRSSARCCKKWYEQLTSPMVASGAWSDTDDYRLISALFTLDPCTMAEVDWDNLLEHRPGDVCRKRWNQMVQFIGQHGGKPFGEQVEILAKRFCPDLLEVREAFDEKPLRC</sequence>
<feature type="domain" description="Myb-like" evidence="4">
    <location>
        <begin position="450"/>
        <end position="503"/>
    </location>
</feature>
<dbReference type="InterPro" id="IPR009057">
    <property type="entry name" value="Homeodomain-like_sf"/>
</dbReference>
<evidence type="ECO:0000259" key="4">
    <source>
        <dbReference type="PROSITE" id="PS50090"/>
    </source>
</evidence>
<feature type="compositionally biased region" description="Polar residues" evidence="3">
    <location>
        <begin position="98"/>
        <end position="117"/>
    </location>
</feature>
<evidence type="ECO:0000313" key="7">
    <source>
        <dbReference type="RefSeq" id="XP_027366502.1"/>
    </source>
</evidence>
<feature type="domain" description="Myb-like" evidence="4">
    <location>
        <begin position="329"/>
        <end position="378"/>
    </location>
</feature>
<dbReference type="Proteomes" id="UP000694853">
    <property type="component" value="Unplaced"/>
</dbReference>
<dbReference type="PROSITE" id="PS50090">
    <property type="entry name" value="MYB_LIKE"/>
    <property type="match status" value="3"/>
</dbReference>
<dbReference type="InterPro" id="IPR017930">
    <property type="entry name" value="Myb_dom"/>
</dbReference>
<evidence type="ECO:0000256" key="1">
    <source>
        <dbReference type="ARBA" id="ARBA00004123"/>
    </source>
</evidence>
<dbReference type="AlphaFoldDB" id="A0A8B8MFH8"/>
<dbReference type="PANTHER" id="PTHR47430:SF4">
    <property type="entry name" value="GB|AAC33480.1"/>
    <property type="match status" value="1"/>
</dbReference>
<dbReference type="KEGG" id="aprc:113872850"/>
<dbReference type="Gene3D" id="1.10.10.60">
    <property type="entry name" value="Homeodomain-like"/>
    <property type="match status" value="2"/>
</dbReference>
<comment type="subcellular location">
    <subcellularLocation>
        <location evidence="1">Nucleus</location>
    </subcellularLocation>
</comment>
<feature type="compositionally biased region" description="Acidic residues" evidence="3">
    <location>
        <begin position="150"/>
        <end position="162"/>
    </location>
</feature>
<proteinExistence type="predicted"/>
<evidence type="ECO:0000259" key="5">
    <source>
        <dbReference type="PROSITE" id="PS51294"/>
    </source>
</evidence>
<dbReference type="SUPFAM" id="SSF46689">
    <property type="entry name" value="Homeodomain-like"/>
    <property type="match status" value="2"/>
</dbReference>
<dbReference type="GeneID" id="113872850"/>
<dbReference type="RefSeq" id="XP_027366502.1">
    <property type="nucleotide sequence ID" value="XM_027510701.1"/>
</dbReference>
<feature type="compositionally biased region" description="Basic residues" evidence="3">
    <location>
        <begin position="1"/>
        <end position="10"/>
    </location>
</feature>
<feature type="region of interest" description="Disordered" evidence="3">
    <location>
        <begin position="1"/>
        <end position="62"/>
    </location>
</feature>
<feature type="compositionally biased region" description="Basic and acidic residues" evidence="3">
    <location>
        <begin position="216"/>
        <end position="229"/>
    </location>
</feature>
<reference evidence="7" key="2">
    <citation type="submission" date="2025-08" db="UniProtKB">
        <authorList>
            <consortium name="RefSeq"/>
        </authorList>
    </citation>
    <scope>IDENTIFICATION</scope>
    <source>
        <tissue evidence="7">Young leaves</tissue>
    </source>
</reference>
<gene>
    <name evidence="7" type="primary">LOC113872850</name>
</gene>
<evidence type="ECO:0000256" key="3">
    <source>
        <dbReference type="SAM" id="MobiDB-lite"/>
    </source>
</evidence>
<organism evidence="6 7">
    <name type="scientific">Abrus precatorius</name>
    <name type="common">Indian licorice</name>
    <name type="synonym">Glycine abrus</name>
    <dbReference type="NCBI Taxonomy" id="3816"/>
    <lineage>
        <taxon>Eukaryota</taxon>
        <taxon>Viridiplantae</taxon>
        <taxon>Streptophyta</taxon>
        <taxon>Embryophyta</taxon>
        <taxon>Tracheophyta</taxon>
        <taxon>Spermatophyta</taxon>
        <taxon>Magnoliopsida</taxon>
        <taxon>eudicotyledons</taxon>
        <taxon>Gunneridae</taxon>
        <taxon>Pentapetalae</taxon>
        <taxon>rosids</taxon>
        <taxon>fabids</taxon>
        <taxon>Fabales</taxon>
        <taxon>Fabaceae</taxon>
        <taxon>Papilionoideae</taxon>
        <taxon>50 kb inversion clade</taxon>
        <taxon>NPAAA clade</taxon>
        <taxon>indigoferoid/millettioid clade</taxon>
        <taxon>Abreae</taxon>
        <taxon>Abrus</taxon>
    </lineage>
</organism>
<feature type="compositionally biased region" description="Basic and acidic residues" evidence="3">
    <location>
        <begin position="176"/>
        <end position="187"/>
    </location>
</feature>
<dbReference type="PROSITE" id="PS51294">
    <property type="entry name" value="HTH_MYB"/>
    <property type="match status" value="1"/>
</dbReference>
<dbReference type="OrthoDB" id="39591at2759"/>